<dbReference type="GO" id="GO:0005524">
    <property type="term" value="F:ATP binding"/>
    <property type="evidence" value="ECO:0007669"/>
    <property type="project" value="InterPro"/>
</dbReference>
<feature type="compositionally biased region" description="Low complexity" evidence="1">
    <location>
        <begin position="670"/>
        <end position="682"/>
    </location>
</feature>
<dbReference type="PRINTS" id="PR00109">
    <property type="entry name" value="TYRKINASE"/>
</dbReference>
<proteinExistence type="predicted"/>
<dbReference type="PANTHER" id="PTHR44329">
    <property type="entry name" value="SERINE/THREONINE-PROTEIN KINASE TNNI3K-RELATED"/>
    <property type="match status" value="1"/>
</dbReference>
<feature type="compositionally biased region" description="Basic and acidic residues" evidence="1">
    <location>
        <begin position="1306"/>
        <end position="1321"/>
    </location>
</feature>
<dbReference type="EMBL" id="BMAR01000017">
    <property type="protein sequence ID" value="GFR47288.1"/>
    <property type="molecule type" value="Genomic_DNA"/>
</dbReference>
<evidence type="ECO:0000259" key="2">
    <source>
        <dbReference type="PROSITE" id="PS50011"/>
    </source>
</evidence>
<dbReference type="InterPro" id="IPR011009">
    <property type="entry name" value="Kinase-like_dom_sf"/>
</dbReference>
<feature type="compositionally biased region" description="Low complexity" evidence="1">
    <location>
        <begin position="717"/>
        <end position="726"/>
    </location>
</feature>
<dbReference type="SMART" id="SM00220">
    <property type="entry name" value="S_TKc"/>
    <property type="match status" value="1"/>
</dbReference>
<feature type="region of interest" description="Disordered" evidence="1">
    <location>
        <begin position="670"/>
        <end position="698"/>
    </location>
</feature>
<dbReference type="Gene3D" id="1.10.510.10">
    <property type="entry name" value="Transferase(Phosphotransferase) domain 1"/>
    <property type="match status" value="1"/>
</dbReference>
<gene>
    <name evidence="3" type="ORF">Agub_g8975</name>
</gene>
<feature type="region of interest" description="Disordered" evidence="1">
    <location>
        <begin position="82"/>
        <end position="103"/>
    </location>
</feature>
<feature type="domain" description="Protein kinase" evidence="2">
    <location>
        <begin position="370"/>
        <end position="662"/>
    </location>
</feature>
<dbReference type="Pfam" id="PF07714">
    <property type="entry name" value="PK_Tyr_Ser-Thr"/>
    <property type="match status" value="1"/>
</dbReference>
<feature type="region of interest" description="Disordered" evidence="1">
    <location>
        <begin position="858"/>
        <end position="893"/>
    </location>
</feature>
<dbReference type="PROSITE" id="PS50011">
    <property type="entry name" value="PROTEIN_KINASE_DOM"/>
    <property type="match status" value="1"/>
</dbReference>
<accession>A0AAD3DVB1</accession>
<keyword evidence="4" id="KW-1185">Reference proteome</keyword>
<sequence length="1388" mass="138903">MTAGAGGGAAEGNAAAGGMFSRDSLSSHWLVSPSTSNHQPNIAGGGGLYGSRSTGGGGLFGDNSMYGTFQLGAAVFPCSPSTSAAAPTAPSPPMPAVATSPVSVPGASCRGRATLARAGSRLQVATTSIRQPSIPEDMQALGIADYYLPVCVAPAQPPLAALQAPAPPAATVATNDEARRLMYGIPACGDAGATCRSCAPGATALAAATAAAAAVAPTAVAESVGGACTHSGGASAGIESPFALVAGILPPPSPCSPCSPLSPQRCGSFSKAPRGLLAAAIAAHANPHTSHCPHPASPGPFGSGARAMPAYAGVNVASSAAAITLHERPASASVSAAFSRMTFSSKRLSGVTFGPNFAHCSAPTPCDAVPNSSANVGGGASAATARSMPPPGVIVGGPGAGSGSASVAATGSGSGGRAAPSAAASTIAAMEAEAVKQDALERGWKTLQEIMQRLNARPGDFLTRIVMEDADQGSLLSAVRNGCFQSGAPDSQLRTVLLTALDIARGMAFLHKSNVIHGDLKPSNVLLCSDAADPRGFVAKVSDFGLSRIIARGQDSLRNPEPFPAGTVSYMAPETVSGCSCKASDVWSYAVLVWQLLTGELAPWPGLRNVQIMMGVLQGDLRLSMPQGAYPPLARLIESCLTHDFQQRPSFDDIVAKLQEMLHNLAHAPAAQPTPAAATALQNHHEPRETGPASTTTTTTTIASVVLVNTAAAATATPSGSPAIASLRPTRGGAGAAHVDRNNDLASEGDPPDRPMGQSPFATVTTMLAPTPSPAPASAAVPIAVDTAAYVLPLPVASEAPTVNLLDAPIAAAVAASFRTRCPPTGSVEPRSTTSKPALTVNACTAVFPRAPSAAAAAASAPASTADMQDQHQQQRQRQRIANPTVPTTCRSPTNPFMEASCLRAFDRNLLLSGVAAMPQSSLTGTDASLTTAAASSNQLSNVSSSWANTTEREHRGGGWNHAWHSSAWQLPTVPASGAGSGIGGGGSSHIYSRPSMTASMGVSLGGAGVMQEFLYRQRISAGSVPTDMSTLVSDCHLSRAPRSPFAVPEPPPCCPVAVGGGGYSGGCASNICCYNGGHANNDDGNPGTAANCSNADGVVDVGGHARARAPLGAPDSHMRAATCPSTLAIVGSTLSSALMTCGGGSDMSHMILPIVHEEPFHVTTTSSGYQTAMTHGSPTQTLSGSRHVLTGNAGDRRHPESFLLTGSGYDNRRQHESSVLGSSPRIGSGGGGASCGGGGSFGGGGGSTIGSSVGEAALPVMLQAGLIVLGAREITAGRSSKSICSRSVSQALRAGAAGTGSEGLSHLEDGSQGQRGREEFSPAANSRSSTGTGIALMMPSGGFAESRRSCRSLVSGPLGCQEGGHSGALSGALVLRKSCSLGRGGRS</sequence>
<dbReference type="InterPro" id="IPR001245">
    <property type="entry name" value="Ser-Thr/Tyr_kinase_cat_dom"/>
</dbReference>
<evidence type="ECO:0000256" key="1">
    <source>
        <dbReference type="SAM" id="MobiDB-lite"/>
    </source>
</evidence>
<dbReference type="PANTHER" id="PTHR44329:SF289">
    <property type="entry name" value="SERINE_THREONINE-PROTEIN KINASE VIK"/>
    <property type="match status" value="1"/>
</dbReference>
<feature type="region of interest" description="Disordered" evidence="1">
    <location>
        <begin position="717"/>
        <end position="760"/>
    </location>
</feature>
<dbReference type="InterPro" id="IPR008271">
    <property type="entry name" value="Ser/Thr_kinase_AS"/>
</dbReference>
<dbReference type="PROSITE" id="PS00108">
    <property type="entry name" value="PROTEIN_KINASE_ST"/>
    <property type="match status" value="1"/>
</dbReference>
<dbReference type="SUPFAM" id="SSF56112">
    <property type="entry name" value="Protein kinase-like (PK-like)"/>
    <property type="match status" value="1"/>
</dbReference>
<evidence type="ECO:0000313" key="4">
    <source>
        <dbReference type="Proteomes" id="UP001054857"/>
    </source>
</evidence>
<dbReference type="InterPro" id="IPR051681">
    <property type="entry name" value="Ser/Thr_Kinases-Pseudokinases"/>
</dbReference>
<comment type="caution">
    <text evidence="3">The sequence shown here is derived from an EMBL/GenBank/DDBJ whole genome shotgun (WGS) entry which is preliminary data.</text>
</comment>
<feature type="region of interest" description="Disordered" evidence="1">
    <location>
        <begin position="1296"/>
        <end position="1339"/>
    </location>
</feature>
<feature type="compositionally biased region" description="Polar residues" evidence="1">
    <location>
        <begin position="1324"/>
        <end position="1333"/>
    </location>
</feature>
<dbReference type="Proteomes" id="UP001054857">
    <property type="component" value="Unassembled WGS sequence"/>
</dbReference>
<name>A0AAD3DVB1_9CHLO</name>
<feature type="region of interest" description="Disordered" evidence="1">
    <location>
        <begin position="1192"/>
        <end position="1234"/>
    </location>
</feature>
<organism evidence="3 4">
    <name type="scientific">Astrephomene gubernaculifera</name>
    <dbReference type="NCBI Taxonomy" id="47775"/>
    <lineage>
        <taxon>Eukaryota</taxon>
        <taxon>Viridiplantae</taxon>
        <taxon>Chlorophyta</taxon>
        <taxon>core chlorophytes</taxon>
        <taxon>Chlorophyceae</taxon>
        <taxon>CS clade</taxon>
        <taxon>Chlamydomonadales</taxon>
        <taxon>Astrephomenaceae</taxon>
        <taxon>Astrephomene</taxon>
    </lineage>
</organism>
<dbReference type="GO" id="GO:0004674">
    <property type="term" value="F:protein serine/threonine kinase activity"/>
    <property type="evidence" value="ECO:0007669"/>
    <property type="project" value="TreeGrafter"/>
</dbReference>
<evidence type="ECO:0000313" key="3">
    <source>
        <dbReference type="EMBL" id="GFR47288.1"/>
    </source>
</evidence>
<dbReference type="InterPro" id="IPR000719">
    <property type="entry name" value="Prot_kinase_dom"/>
</dbReference>
<protein>
    <recommendedName>
        <fullName evidence="2">Protein kinase domain-containing protein</fullName>
    </recommendedName>
</protein>
<reference evidence="3 4" key="1">
    <citation type="journal article" date="2021" name="Sci. Rep.">
        <title>Genome sequencing of the multicellular alga Astrephomene provides insights into convergent evolution of germ-soma differentiation.</title>
        <authorList>
            <person name="Yamashita S."/>
            <person name="Yamamoto K."/>
            <person name="Matsuzaki R."/>
            <person name="Suzuki S."/>
            <person name="Yamaguchi H."/>
            <person name="Hirooka S."/>
            <person name="Minakuchi Y."/>
            <person name="Miyagishima S."/>
            <person name="Kawachi M."/>
            <person name="Toyoda A."/>
            <person name="Nozaki H."/>
        </authorList>
    </citation>
    <scope>NUCLEOTIDE SEQUENCE [LARGE SCALE GENOMIC DNA]</scope>
    <source>
        <strain evidence="3 4">NIES-4017</strain>
    </source>
</reference>